<feature type="domain" description="Bacteriophage T5 Orf172 DNA-binding" evidence="2">
    <location>
        <begin position="219"/>
        <end position="315"/>
    </location>
</feature>
<reference evidence="3" key="1">
    <citation type="submission" date="2021-03" db="EMBL/GenBank/DDBJ databases">
        <authorList>
            <person name="Tagirdzhanova G."/>
        </authorList>
    </citation>
    <scope>NUCLEOTIDE SEQUENCE</scope>
</reference>
<accession>A0A8H3FZY4</accession>
<evidence type="ECO:0000313" key="3">
    <source>
        <dbReference type="EMBL" id="CAF9933210.1"/>
    </source>
</evidence>
<dbReference type="InterPro" id="IPR018306">
    <property type="entry name" value="Phage_T5_Orf172_DNA-bd"/>
</dbReference>
<gene>
    <name evidence="3" type="ORF">HETSPECPRED_008572</name>
</gene>
<evidence type="ECO:0000313" key="4">
    <source>
        <dbReference type="Proteomes" id="UP000664521"/>
    </source>
</evidence>
<evidence type="ECO:0000259" key="2">
    <source>
        <dbReference type="Pfam" id="PF10544"/>
    </source>
</evidence>
<dbReference type="Proteomes" id="UP000664521">
    <property type="component" value="Unassembled WGS sequence"/>
</dbReference>
<dbReference type="EMBL" id="CAJPDS010000066">
    <property type="protein sequence ID" value="CAF9933210.1"/>
    <property type="molecule type" value="Genomic_DNA"/>
</dbReference>
<feature type="compositionally biased region" description="Acidic residues" evidence="1">
    <location>
        <begin position="75"/>
        <end position="118"/>
    </location>
</feature>
<dbReference type="OrthoDB" id="2417614at2759"/>
<comment type="caution">
    <text evidence="3">The sequence shown here is derived from an EMBL/GenBank/DDBJ whole genome shotgun (WGS) entry which is preliminary data.</text>
</comment>
<dbReference type="PANTHER" id="PTHR28094:SF1">
    <property type="entry name" value="MEIOTICALLY UP-REGULATED GENE 113 PROTEIN"/>
    <property type="match status" value="1"/>
</dbReference>
<dbReference type="InterPro" id="IPR053006">
    <property type="entry name" value="Meiosis_regulatory"/>
</dbReference>
<dbReference type="PANTHER" id="PTHR28094">
    <property type="entry name" value="MEIOTICALLY UP-REGULATED GENE 113 PROTEIN"/>
    <property type="match status" value="1"/>
</dbReference>
<keyword evidence="4" id="KW-1185">Reference proteome</keyword>
<dbReference type="Pfam" id="PF10544">
    <property type="entry name" value="T5orf172"/>
    <property type="match status" value="1"/>
</dbReference>
<organism evidence="3 4">
    <name type="scientific">Heterodermia speciosa</name>
    <dbReference type="NCBI Taxonomy" id="116794"/>
    <lineage>
        <taxon>Eukaryota</taxon>
        <taxon>Fungi</taxon>
        <taxon>Dikarya</taxon>
        <taxon>Ascomycota</taxon>
        <taxon>Pezizomycotina</taxon>
        <taxon>Lecanoromycetes</taxon>
        <taxon>OSLEUM clade</taxon>
        <taxon>Lecanoromycetidae</taxon>
        <taxon>Caliciales</taxon>
        <taxon>Physciaceae</taxon>
        <taxon>Heterodermia</taxon>
    </lineage>
</organism>
<feature type="compositionally biased region" description="Polar residues" evidence="1">
    <location>
        <begin position="7"/>
        <end position="32"/>
    </location>
</feature>
<proteinExistence type="predicted"/>
<name>A0A8H3FZY4_9LECA</name>
<dbReference type="AlphaFoldDB" id="A0A8H3FZY4"/>
<protein>
    <recommendedName>
        <fullName evidence="2">Bacteriophage T5 Orf172 DNA-binding domain-containing protein</fullName>
    </recommendedName>
</protein>
<feature type="region of interest" description="Disordered" evidence="1">
    <location>
        <begin position="1"/>
        <end position="166"/>
    </location>
</feature>
<sequence length="374" mass="42549">MPGLKPQKSTMQTQRRASSAVENIQSPETPNQRRPVLRNPPHSEPANLPTRRRSRLPAVSSRARQGHSRAPVPSDTDDDDSNAEDDSDAENDSDAEEDDSNADDDTEEDDSDAAEDDSPPGTPCPTCHRVARGLQAESQSSSRSSSPNDLSDPIEDDSDTSLDLSSLSLGSAADSSVPAIEFRRKNAGPIQRLLIDYKVFDVIRRELPDLQKAGEGQSGYIYILEDENQLGYVKIGMTSKHPLDRSTEIRKCKDVHAELVKDQDFTIVPRCKRVELIIFADLWNERQCFLCKCGTRHNEWFKMSKEEAKLRVRLWQEWIRREPYDSEGELKDEWRNRIEALKRDRSYEETVKAEHASGKWWQSFMEEFPDSTRA</sequence>
<evidence type="ECO:0000256" key="1">
    <source>
        <dbReference type="SAM" id="MobiDB-lite"/>
    </source>
</evidence>